<organism evidence="1 2">
    <name type="scientific">Gibberella moniliformis (strain M3125 / FGSC 7600)</name>
    <name type="common">Maize ear and stalk rot fungus</name>
    <name type="synonym">Fusarium verticillioides</name>
    <dbReference type="NCBI Taxonomy" id="334819"/>
    <lineage>
        <taxon>Eukaryota</taxon>
        <taxon>Fungi</taxon>
        <taxon>Dikarya</taxon>
        <taxon>Ascomycota</taxon>
        <taxon>Pezizomycotina</taxon>
        <taxon>Sordariomycetes</taxon>
        <taxon>Hypocreomycetidae</taxon>
        <taxon>Hypocreales</taxon>
        <taxon>Nectriaceae</taxon>
        <taxon>Fusarium</taxon>
        <taxon>Fusarium fujikuroi species complex</taxon>
    </lineage>
</organism>
<dbReference type="Proteomes" id="UP000009096">
    <property type="component" value="Chromosome 5"/>
</dbReference>
<name>W7LQP1_GIBM7</name>
<protein>
    <submittedName>
        <fullName evidence="1">Uncharacterized protein</fullName>
    </submittedName>
</protein>
<evidence type="ECO:0000313" key="2">
    <source>
        <dbReference type="Proteomes" id="UP000009096"/>
    </source>
</evidence>
<reference evidence="1 2" key="1">
    <citation type="journal article" date="2010" name="Nature">
        <title>Comparative genomics reveals mobile pathogenicity chromosomes in Fusarium.</title>
        <authorList>
            <person name="Ma L.J."/>
            <person name="van der Does H.C."/>
            <person name="Borkovich K.A."/>
            <person name="Coleman J.J."/>
            <person name="Daboussi M.J."/>
            <person name="Di Pietro A."/>
            <person name="Dufresne M."/>
            <person name="Freitag M."/>
            <person name="Grabherr M."/>
            <person name="Henrissat B."/>
            <person name="Houterman P.M."/>
            <person name="Kang S."/>
            <person name="Shim W.B."/>
            <person name="Woloshuk C."/>
            <person name="Xie X."/>
            <person name="Xu J.R."/>
            <person name="Antoniw J."/>
            <person name="Baker S.E."/>
            <person name="Bluhm B.H."/>
            <person name="Breakspear A."/>
            <person name="Brown D.W."/>
            <person name="Butchko R.A."/>
            <person name="Chapman S."/>
            <person name="Coulson R."/>
            <person name="Coutinho P.M."/>
            <person name="Danchin E.G."/>
            <person name="Diener A."/>
            <person name="Gale L.R."/>
            <person name="Gardiner D.M."/>
            <person name="Goff S."/>
            <person name="Hammond-Kosack K.E."/>
            <person name="Hilburn K."/>
            <person name="Hua-Van A."/>
            <person name="Jonkers W."/>
            <person name="Kazan K."/>
            <person name="Kodira C.D."/>
            <person name="Koehrsen M."/>
            <person name="Kumar L."/>
            <person name="Lee Y.H."/>
            <person name="Li L."/>
            <person name="Manners J.M."/>
            <person name="Miranda-Saavedra D."/>
            <person name="Mukherjee M."/>
            <person name="Park G."/>
            <person name="Park J."/>
            <person name="Park S.Y."/>
            <person name="Proctor R.H."/>
            <person name="Regev A."/>
            <person name="Ruiz-Roldan M.C."/>
            <person name="Sain D."/>
            <person name="Sakthikumar S."/>
            <person name="Sykes S."/>
            <person name="Schwartz D.C."/>
            <person name="Turgeon B.G."/>
            <person name="Wapinski I."/>
            <person name="Yoder O."/>
            <person name="Young S."/>
            <person name="Zeng Q."/>
            <person name="Zhou S."/>
            <person name="Galagan J."/>
            <person name="Cuomo C.A."/>
            <person name="Kistler H.C."/>
            <person name="Rep M."/>
        </authorList>
    </citation>
    <scope>NUCLEOTIDE SEQUENCE [LARGE SCALE GENOMIC DNA]</scope>
    <source>
        <strain evidence="2">M3125 / FGSC 7600</strain>
    </source>
</reference>
<proteinExistence type="predicted"/>
<gene>
    <name evidence="1" type="ORF">FVEG_15180</name>
</gene>
<dbReference type="EMBL" id="CM000582">
    <property type="protein sequence ID" value="EWG40851.1"/>
    <property type="molecule type" value="Genomic_DNA"/>
</dbReference>
<keyword evidence="2" id="KW-1185">Reference proteome</keyword>
<dbReference type="GeneID" id="30072056"/>
<dbReference type="AlphaFoldDB" id="W7LQP1"/>
<dbReference type="VEuPathDB" id="FungiDB:FVEG_15180"/>
<accession>W7LQP1</accession>
<dbReference type="KEGG" id="fvr:FVEG_15180"/>
<evidence type="ECO:0000313" key="1">
    <source>
        <dbReference type="EMBL" id="EWG40851.1"/>
    </source>
</evidence>
<sequence>MLGDDLHLKRVRRSQFSDIIPHQGCDPTILRSLPTWLLVAQTRFRACFHPRRRSSLLNQIWGLLVVSLFIEPLGRRPYRSSLALSSIKAHARIAIEDKLQHNTPLTMDQMFHTPECRQMPTTNVRYEQTNEAKP</sequence>
<dbReference type="RefSeq" id="XP_018747042.1">
    <property type="nucleotide sequence ID" value="XM_018904299.1"/>
</dbReference>
<dbReference type="EMBL" id="DS022244">
    <property type="protein sequence ID" value="EWG40851.1"/>
    <property type="molecule type" value="Genomic_DNA"/>
</dbReference>